<dbReference type="InterPro" id="IPR014582">
    <property type="entry name" value="UCP033535_lipo"/>
</dbReference>
<evidence type="ECO:0000313" key="2">
    <source>
        <dbReference type="EMBL" id="RJL20416.1"/>
    </source>
</evidence>
<organism evidence="2 3">
    <name type="scientific">Paracoccus siganidrum</name>
    <dbReference type="NCBI Taxonomy" id="1276757"/>
    <lineage>
        <taxon>Bacteria</taxon>
        <taxon>Pseudomonadati</taxon>
        <taxon>Pseudomonadota</taxon>
        <taxon>Alphaproteobacteria</taxon>
        <taxon>Rhodobacterales</taxon>
        <taxon>Paracoccaceae</taxon>
        <taxon>Paracoccus</taxon>
    </lineage>
</organism>
<dbReference type="OrthoDB" id="6631333at2"/>
<dbReference type="Pfam" id="PF10054">
    <property type="entry name" value="DUF2291"/>
    <property type="match status" value="1"/>
</dbReference>
<evidence type="ECO:0000256" key="1">
    <source>
        <dbReference type="SAM" id="SignalP"/>
    </source>
</evidence>
<dbReference type="Proteomes" id="UP000283587">
    <property type="component" value="Unassembled WGS sequence"/>
</dbReference>
<dbReference type="AlphaFoldDB" id="A0A419AAW8"/>
<protein>
    <submittedName>
        <fullName evidence="2">DUF2291 domain-containing protein</fullName>
    </submittedName>
</protein>
<reference evidence="3" key="1">
    <citation type="submission" date="2018-09" db="EMBL/GenBank/DDBJ databases">
        <title>Paracoccus onubensis nov. sp. a moderate halophilic bacterium isolated from Gruta de las Maravillas (Aracena, Spain).</title>
        <authorList>
            <person name="Jurado V."/>
            <person name="Gutierrez-Patricio S."/>
            <person name="Gonzalez-Pimentel J.L."/>
            <person name="Miller A.Z."/>
            <person name="Laiz L."/>
            <person name="Saiz-Jimenez C."/>
        </authorList>
    </citation>
    <scope>NUCLEOTIDE SEQUENCE [LARGE SCALE GENOMIC DNA]</scope>
    <source>
        <strain evidence="3">DSM 26381</strain>
    </source>
</reference>
<dbReference type="PIRSF" id="PIRSF033535">
    <property type="entry name" value="UCP033535_plp"/>
    <property type="match status" value="1"/>
</dbReference>
<feature type="chain" id="PRO_5019177973" evidence="1">
    <location>
        <begin position="20"/>
        <end position="215"/>
    </location>
</feature>
<accession>A0A419AAW8</accession>
<dbReference type="EMBL" id="QZEW01000010">
    <property type="protein sequence ID" value="RJL20416.1"/>
    <property type="molecule type" value="Genomic_DNA"/>
</dbReference>
<dbReference type="PROSITE" id="PS51257">
    <property type="entry name" value="PROKAR_LIPOPROTEIN"/>
    <property type="match status" value="1"/>
</dbReference>
<evidence type="ECO:0000313" key="3">
    <source>
        <dbReference type="Proteomes" id="UP000283587"/>
    </source>
</evidence>
<gene>
    <name evidence="2" type="ORF">D3P05_03105</name>
</gene>
<sequence>MNRAMTTILASAMCLAALGACKIVPNPEPGSGDAAAPLDDDQRMALKAQEVFDGQLVAYVSDKAIELPVLRSALEGGLDAAGAAHGVRPQAEGSPWNFLLKGEGTVIEANRESRAGTMALDVDGDGQPDLTVQLGPVIRGTSLRDAADFIVFTDYRDQIEFAKLARALNDRAHEAVNLPDGALAGKTYRFEGATTLRSATEPLLLVPTLLEEVAP</sequence>
<keyword evidence="1" id="KW-0732">Signal</keyword>
<keyword evidence="3" id="KW-1185">Reference proteome</keyword>
<dbReference type="SUPFAM" id="SSF141318">
    <property type="entry name" value="TM0957-like"/>
    <property type="match status" value="1"/>
</dbReference>
<name>A0A419AAW8_9RHOB</name>
<dbReference type="InterPro" id="IPR036215">
    <property type="entry name" value="TM0957-like_sf"/>
</dbReference>
<feature type="signal peptide" evidence="1">
    <location>
        <begin position="1"/>
        <end position="19"/>
    </location>
</feature>
<proteinExistence type="predicted"/>
<comment type="caution">
    <text evidence="2">The sequence shown here is derived from an EMBL/GenBank/DDBJ whole genome shotgun (WGS) entry which is preliminary data.</text>
</comment>